<evidence type="ECO:0000313" key="1">
    <source>
        <dbReference type="EMBL" id="SCB67220.1"/>
    </source>
</evidence>
<gene>
    <name evidence="1" type="ORF">BWGO95_01342</name>
</gene>
<name>A0A1C4BQH7_BACMY</name>
<dbReference type="AlphaFoldDB" id="A0A1C4BQH7"/>
<evidence type="ECO:0000313" key="2">
    <source>
        <dbReference type="Proteomes" id="UP000195696"/>
    </source>
</evidence>
<proteinExistence type="predicted"/>
<dbReference type="Proteomes" id="UP000195696">
    <property type="component" value="Unassembled WGS sequence"/>
</dbReference>
<reference evidence="1 2" key="1">
    <citation type="submission" date="2016-08" db="EMBL/GenBank/DDBJ databases">
        <authorList>
            <person name="Seilhamer J.J."/>
        </authorList>
    </citation>
    <scope>NUCLEOTIDE SEQUENCE [LARGE SCALE GENOMIC DNA]</scope>
    <source>
        <strain evidence="1 2">SDA_GO95</strain>
    </source>
</reference>
<organism evidence="1 2">
    <name type="scientific">Bacillus mycoides</name>
    <dbReference type="NCBI Taxonomy" id="1405"/>
    <lineage>
        <taxon>Bacteria</taxon>
        <taxon>Bacillati</taxon>
        <taxon>Bacillota</taxon>
        <taxon>Bacilli</taxon>
        <taxon>Bacillales</taxon>
        <taxon>Bacillaceae</taxon>
        <taxon>Bacillus</taxon>
        <taxon>Bacillus cereus group</taxon>
    </lineage>
</organism>
<protein>
    <submittedName>
        <fullName evidence="1">Uncharacterized protein</fullName>
    </submittedName>
</protein>
<sequence length="69" mass="8025">MKKGVVQDGQFLFYKIIKIYRKTRIEKIQNYDKIQIQSLSREAEGTGPTKLGNLLIESKVLNPAKWNPF</sequence>
<accession>A0A1C4BQH7</accession>
<dbReference type="EMBL" id="FMAK01000025">
    <property type="protein sequence ID" value="SCB67220.1"/>
    <property type="molecule type" value="Genomic_DNA"/>
</dbReference>